<dbReference type="Proteomes" id="UP000318242">
    <property type="component" value="Unassembled WGS sequence"/>
</dbReference>
<sequence>MKSAQRDADDPRIYCQYARLVQLQGQVGSFSFLPQLKAGTILSGRHQSLFRGRGLNFEELRHYQKGDDIRNLDWKVTMRTGKPHVRAYTEEKDRNVILCVDQRSSLFFSSIEVMKSVVAAEIAALSAWRVLKDSDRVGFIIARPAHIDWYKPQRSRSHLLHRLNCLAEANQSLNVSSKDGESASFSQLISFVTRVATKGSTVIVLSDWHGAKESDLDRLQQLQMHNDVLTVLISDQLEQELPSRSSWVMGDGTHQLNISESAKLKKANLGLKQHQELKKSQLVRLMAARGLPLIQLDTSGNHLEQFKRGMGAHR</sequence>
<keyword evidence="3" id="KW-1185">Reference proteome</keyword>
<gene>
    <name evidence="2" type="ORF">VCO01S_34360</name>
</gene>
<feature type="domain" description="DUF58" evidence="1">
    <location>
        <begin position="59"/>
        <end position="253"/>
    </location>
</feature>
<dbReference type="OrthoDB" id="9776116at2"/>
<evidence type="ECO:0000259" key="1">
    <source>
        <dbReference type="Pfam" id="PF01882"/>
    </source>
</evidence>
<dbReference type="AlphaFoldDB" id="A0A4Y3IRV8"/>
<accession>A0A4Y3IRV8</accession>
<protein>
    <submittedName>
        <fullName evidence="2">MoxR protein</fullName>
    </submittedName>
</protein>
<reference evidence="2 3" key="1">
    <citation type="submission" date="2019-06" db="EMBL/GenBank/DDBJ databases">
        <title>Whole genome shotgun sequence of Vibrio comitans NBRC 102076.</title>
        <authorList>
            <person name="Hosoyama A."/>
            <person name="Uohara A."/>
            <person name="Ohji S."/>
            <person name="Ichikawa N."/>
        </authorList>
    </citation>
    <scope>NUCLEOTIDE SEQUENCE [LARGE SCALE GENOMIC DNA]</scope>
    <source>
        <strain evidence="2 3">NBRC 102076</strain>
    </source>
</reference>
<dbReference type="Pfam" id="PF01882">
    <property type="entry name" value="DUF58"/>
    <property type="match status" value="1"/>
</dbReference>
<dbReference type="RefSeq" id="WP_141272849.1">
    <property type="nucleotide sequence ID" value="NZ_BJLH01000018.1"/>
</dbReference>
<evidence type="ECO:0000313" key="3">
    <source>
        <dbReference type="Proteomes" id="UP000318242"/>
    </source>
</evidence>
<dbReference type="InterPro" id="IPR002881">
    <property type="entry name" value="DUF58"/>
</dbReference>
<dbReference type="PANTHER" id="PTHR33608">
    <property type="entry name" value="BLL2464 PROTEIN"/>
    <property type="match status" value="1"/>
</dbReference>
<name>A0A4Y3IRV8_9VIBR</name>
<proteinExistence type="predicted"/>
<dbReference type="EMBL" id="BJLH01000018">
    <property type="protein sequence ID" value="GEA62243.1"/>
    <property type="molecule type" value="Genomic_DNA"/>
</dbReference>
<dbReference type="PANTHER" id="PTHR33608:SF12">
    <property type="entry name" value="DUF58 DOMAIN-CONTAINING PROTEIN"/>
    <property type="match status" value="1"/>
</dbReference>
<comment type="caution">
    <text evidence="2">The sequence shown here is derived from an EMBL/GenBank/DDBJ whole genome shotgun (WGS) entry which is preliminary data.</text>
</comment>
<organism evidence="2 3">
    <name type="scientific">Vibrio comitans NBRC 102076</name>
    <dbReference type="NCBI Taxonomy" id="1219078"/>
    <lineage>
        <taxon>Bacteria</taxon>
        <taxon>Pseudomonadati</taxon>
        <taxon>Pseudomonadota</taxon>
        <taxon>Gammaproteobacteria</taxon>
        <taxon>Vibrionales</taxon>
        <taxon>Vibrionaceae</taxon>
        <taxon>Vibrio</taxon>
    </lineage>
</organism>
<evidence type="ECO:0000313" key="2">
    <source>
        <dbReference type="EMBL" id="GEA62243.1"/>
    </source>
</evidence>